<reference evidence="9 10" key="1">
    <citation type="journal article" date="2011" name="Proc. Natl. Acad. Sci. U.S.A.">
        <title>Evolutionary erosion of yeast sex chromosomes by mating-type switching accidents.</title>
        <authorList>
            <person name="Gordon J.L."/>
            <person name="Armisen D."/>
            <person name="Proux-Wera E."/>
            <person name="Oheigeartaigh S.S."/>
            <person name="Byrne K.P."/>
            <person name="Wolfe K.H."/>
        </authorList>
    </citation>
    <scope>NUCLEOTIDE SEQUENCE [LARGE SCALE GENOMIC DNA]</scope>
    <source>
        <strain evidence="10">ATCC MYA-139 / BCRC 22969 / CBS 8797 / CCRC 22969 / KCTC 17520 / NBRC 10181 / NCYC 3082</strain>
    </source>
</reference>
<keyword evidence="6" id="KW-0325">Glycoprotein</keyword>
<dbReference type="Proteomes" id="UP000006310">
    <property type="component" value="Chromosome 3"/>
</dbReference>
<keyword evidence="10" id="KW-1185">Reference proteome</keyword>
<dbReference type="KEGG" id="kng:KNAG_0C00340"/>
<dbReference type="GO" id="GO:0009986">
    <property type="term" value="C:cell surface"/>
    <property type="evidence" value="ECO:0007669"/>
    <property type="project" value="TreeGrafter"/>
</dbReference>
<dbReference type="STRING" id="1071383.J7RHX4"/>
<dbReference type="EMBL" id="HE978316">
    <property type="protein sequence ID" value="CCK69148.1"/>
    <property type="molecule type" value="Genomic_DNA"/>
</dbReference>
<sequence length="447" mass="49915">MKLLISTLTLLLSTKDAAAKVINWNDYDAFPQQVLKPHNVEPPHLVQNFQKRGQSTMGRITCANENFILSSSNDLKSIEHCHEIVGDLIVTSTFDSPVLDLYNLQTLKGNFVIEDCQSLIRLSAPQLENVQGDFTLSSLTSLVTVELPTISHVNSLTWKVLPILSQADLPKDIIVDKNIIISDTSLSNINDFQSIKDVEIFNVNNNRFLETIKTNVETVRGQLSIHANSRELELEMPYLQNAENLTVRDTRSVWLPNLQRVNTNMEFIENLFADLDLSSLKFVGGTLGIIDNSNLHNLDFNNVTEVQGGLMVTNNINMEKIDCFKSLKLVGGAIYFEGTFTDTDFPYLRLVKGSAFVKTTSNDMNCNKWVRPQNGRSIVRGGKIQCTASKKQNSISLDENGSVTETSERDISIPKVVLSNYASKLTYRNWVATGLSLVAVALLHNFV</sequence>
<comment type="similarity">
    <text evidence="2">Belongs to the SPS2 family.</text>
</comment>
<evidence type="ECO:0000256" key="5">
    <source>
        <dbReference type="ARBA" id="ARBA00022729"/>
    </source>
</evidence>
<evidence type="ECO:0000256" key="6">
    <source>
        <dbReference type="ARBA" id="ARBA00023180"/>
    </source>
</evidence>
<feature type="signal peptide" evidence="8">
    <location>
        <begin position="1"/>
        <end position="19"/>
    </location>
</feature>
<organism evidence="9 10">
    <name type="scientific">Huiozyma naganishii (strain ATCC MYA-139 / BCRC 22969 / CBS 8797 / KCTC 17520 / NBRC 10181 / NCYC 3082 / Yp74L-3)</name>
    <name type="common">Yeast</name>
    <name type="synonym">Kazachstania naganishii</name>
    <dbReference type="NCBI Taxonomy" id="1071383"/>
    <lineage>
        <taxon>Eukaryota</taxon>
        <taxon>Fungi</taxon>
        <taxon>Dikarya</taxon>
        <taxon>Ascomycota</taxon>
        <taxon>Saccharomycotina</taxon>
        <taxon>Saccharomycetes</taxon>
        <taxon>Saccharomycetales</taxon>
        <taxon>Saccharomycetaceae</taxon>
        <taxon>Huiozyma</taxon>
    </lineage>
</organism>
<evidence type="ECO:0000256" key="7">
    <source>
        <dbReference type="ARBA" id="ARBA00023288"/>
    </source>
</evidence>
<dbReference type="HOGENOM" id="CLU_035846_2_1_1"/>
<proteinExistence type="inferred from homology"/>
<dbReference type="RefSeq" id="XP_022463394.1">
    <property type="nucleotide sequence ID" value="XM_022606727.1"/>
</dbReference>
<dbReference type="OrthoDB" id="536881at2759"/>
<dbReference type="Gene3D" id="3.80.20.20">
    <property type="entry name" value="Receptor L-domain"/>
    <property type="match status" value="1"/>
</dbReference>
<evidence type="ECO:0000256" key="3">
    <source>
        <dbReference type="ARBA" id="ARBA00022475"/>
    </source>
</evidence>
<feature type="chain" id="PRO_5003797078" description="Receptor L-domain domain-containing protein" evidence="8">
    <location>
        <begin position="20"/>
        <end position="447"/>
    </location>
</feature>
<comment type="subcellular location">
    <subcellularLocation>
        <location evidence="1">Cell membrane</location>
        <topology evidence="1">Lipid-anchor</topology>
        <topology evidence="1">GPI-anchor</topology>
    </subcellularLocation>
</comment>
<dbReference type="AlphaFoldDB" id="J7RHX4"/>
<dbReference type="InterPro" id="IPR051648">
    <property type="entry name" value="CWI-Assembly_Regulator"/>
</dbReference>
<keyword evidence="4" id="KW-0472">Membrane</keyword>
<dbReference type="OMA" id="NNNRYME"/>
<dbReference type="PANTHER" id="PTHR31018:SF12">
    <property type="entry name" value="SPORULATION-SPECIFIC PROTEIN 2-RELATED"/>
    <property type="match status" value="1"/>
</dbReference>
<reference evidence="10" key="2">
    <citation type="submission" date="2012-08" db="EMBL/GenBank/DDBJ databases">
        <title>Genome sequence of Kazachstania naganishii.</title>
        <authorList>
            <person name="Gordon J.L."/>
            <person name="Armisen D."/>
            <person name="Proux-Wera E."/>
            <person name="OhEigeartaigh S.S."/>
            <person name="Byrne K.P."/>
            <person name="Wolfe K.H."/>
        </authorList>
    </citation>
    <scope>NUCLEOTIDE SEQUENCE [LARGE SCALE GENOMIC DNA]</scope>
    <source>
        <strain evidence="10">ATCC MYA-139 / BCRC 22969 / CBS 8797 / CCRC 22969 / KCTC 17520 / NBRC 10181 / NCYC 3082</strain>
    </source>
</reference>
<dbReference type="GO" id="GO:0030476">
    <property type="term" value="P:ascospore wall assembly"/>
    <property type="evidence" value="ECO:0007669"/>
    <property type="project" value="EnsemblFungi"/>
</dbReference>
<name>J7RHX4_HUIN7</name>
<evidence type="ECO:0000313" key="9">
    <source>
        <dbReference type="EMBL" id="CCK69148.1"/>
    </source>
</evidence>
<keyword evidence="4" id="KW-0336">GPI-anchor</keyword>
<evidence type="ECO:0000256" key="2">
    <source>
        <dbReference type="ARBA" id="ARBA00005798"/>
    </source>
</evidence>
<dbReference type="GeneID" id="34524828"/>
<dbReference type="PANTHER" id="PTHR31018">
    <property type="entry name" value="SPORULATION-SPECIFIC PROTEIN-RELATED"/>
    <property type="match status" value="1"/>
</dbReference>
<evidence type="ECO:0000256" key="8">
    <source>
        <dbReference type="SAM" id="SignalP"/>
    </source>
</evidence>
<keyword evidence="5 8" id="KW-0732">Signal</keyword>
<dbReference type="InterPro" id="IPR036941">
    <property type="entry name" value="Rcpt_L-dom_sf"/>
</dbReference>
<dbReference type="eggNOG" id="ENOG502QT4Q">
    <property type="taxonomic scope" value="Eukaryota"/>
</dbReference>
<accession>J7RHX4</accession>
<dbReference type="GO" id="GO:0005886">
    <property type="term" value="C:plasma membrane"/>
    <property type="evidence" value="ECO:0007669"/>
    <property type="project" value="UniProtKB-SubCell"/>
</dbReference>
<evidence type="ECO:0008006" key="11">
    <source>
        <dbReference type="Google" id="ProtNLM"/>
    </source>
</evidence>
<evidence type="ECO:0000313" key="10">
    <source>
        <dbReference type="Proteomes" id="UP000006310"/>
    </source>
</evidence>
<keyword evidence="7" id="KW-0449">Lipoprotein</keyword>
<dbReference type="GO" id="GO:0098552">
    <property type="term" value="C:side of membrane"/>
    <property type="evidence" value="ECO:0007669"/>
    <property type="project" value="UniProtKB-KW"/>
</dbReference>
<gene>
    <name evidence="9" type="primary">KNAG0C00340</name>
    <name evidence="9" type="ordered locus">KNAG_0C00340</name>
</gene>
<evidence type="ECO:0000256" key="1">
    <source>
        <dbReference type="ARBA" id="ARBA00004609"/>
    </source>
</evidence>
<keyword evidence="3" id="KW-1003">Cell membrane</keyword>
<protein>
    <recommendedName>
        <fullName evidence="11">Receptor L-domain domain-containing protein</fullName>
    </recommendedName>
</protein>
<dbReference type="SUPFAM" id="SSF52058">
    <property type="entry name" value="L domain-like"/>
    <property type="match status" value="2"/>
</dbReference>
<dbReference type="GO" id="GO:0009277">
    <property type="term" value="C:fungal-type cell wall"/>
    <property type="evidence" value="ECO:0007669"/>
    <property type="project" value="TreeGrafter"/>
</dbReference>
<evidence type="ECO:0000256" key="4">
    <source>
        <dbReference type="ARBA" id="ARBA00022622"/>
    </source>
</evidence>